<keyword evidence="7 12" id="KW-0489">Methyltransferase</keyword>
<reference evidence="14 15" key="1">
    <citation type="journal article" date="2016" name="Gut Pathog.">
        <title>Whole genome sequencing of "Faecalibaculum rodentium" ALO17, isolated from C57BL/6J laboratory mouse feces.</title>
        <authorList>
            <person name="Lim S."/>
            <person name="Chang D.H."/>
            <person name="Ahn S."/>
            <person name="Kim B.C."/>
        </authorList>
    </citation>
    <scope>NUCLEOTIDE SEQUENCE [LARGE SCALE GENOMIC DNA]</scope>
    <source>
        <strain evidence="14 15">Alo17</strain>
    </source>
</reference>
<dbReference type="InterPro" id="IPR046886">
    <property type="entry name" value="RsmE_MTase_dom"/>
</dbReference>
<dbReference type="GO" id="GO:0005737">
    <property type="term" value="C:cytoplasm"/>
    <property type="evidence" value="ECO:0007669"/>
    <property type="project" value="UniProtKB-SubCell"/>
</dbReference>
<proteinExistence type="inferred from homology"/>
<protein>
    <recommendedName>
        <fullName evidence="4 12">Ribosomal RNA small subunit methyltransferase E</fullName>
        <ecNumber evidence="3 12">2.1.1.193</ecNumber>
    </recommendedName>
</protein>
<organism evidence="14 15">
    <name type="scientific">Faecalibaculum rodentium</name>
    <dbReference type="NCBI Taxonomy" id="1702221"/>
    <lineage>
        <taxon>Bacteria</taxon>
        <taxon>Bacillati</taxon>
        <taxon>Bacillota</taxon>
        <taxon>Erysipelotrichia</taxon>
        <taxon>Erysipelotrichales</taxon>
        <taxon>Erysipelotrichaceae</taxon>
        <taxon>Faecalibaculum</taxon>
    </lineage>
</organism>
<dbReference type="EC" id="2.1.1.193" evidence="3 12"/>
<evidence type="ECO:0000256" key="4">
    <source>
        <dbReference type="ARBA" id="ARBA00013673"/>
    </source>
</evidence>
<dbReference type="PIRSF" id="PIRSF015601">
    <property type="entry name" value="MTase_slr0722"/>
    <property type="match status" value="1"/>
</dbReference>
<name>A0A140DUL1_9FIRM</name>
<dbReference type="GeneID" id="78477945"/>
<evidence type="ECO:0000256" key="6">
    <source>
        <dbReference type="ARBA" id="ARBA00022552"/>
    </source>
</evidence>
<dbReference type="SUPFAM" id="SSF88697">
    <property type="entry name" value="PUA domain-like"/>
    <property type="match status" value="1"/>
</dbReference>
<dbReference type="InterPro" id="IPR029026">
    <property type="entry name" value="tRNA_m1G_MTases_N"/>
</dbReference>
<dbReference type="PANTHER" id="PTHR30027:SF3">
    <property type="entry name" value="16S RRNA (URACIL(1498)-N(3))-METHYLTRANSFERASE"/>
    <property type="match status" value="1"/>
</dbReference>
<evidence type="ECO:0000256" key="9">
    <source>
        <dbReference type="ARBA" id="ARBA00022691"/>
    </source>
</evidence>
<keyword evidence="15" id="KW-1185">Reference proteome</keyword>
<dbReference type="RefSeq" id="WP_067556574.1">
    <property type="nucleotide sequence ID" value="NZ_CAMTBT010000001.1"/>
</dbReference>
<dbReference type="STRING" id="1702221.AALO17_12040"/>
<evidence type="ECO:0000313" key="14">
    <source>
        <dbReference type="EMBL" id="AMK54338.1"/>
    </source>
</evidence>
<feature type="domain" description="Ribosomal RNA small subunit methyltransferase E methyltransferase" evidence="13">
    <location>
        <begin position="70"/>
        <end position="227"/>
    </location>
</feature>
<keyword evidence="5 12" id="KW-0963">Cytoplasm</keyword>
<keyword evidence="6 12" id="KW-0698">rRNA processing</keyword>
<comment type="function">
    <text evidence="10 12">Specifically methylates the N3 position of the uracil ring of uridine 1498 (m3U1498) in 16S rRNA. Acts on the fully assembled 30S ribosomal subunit.</text>
</comment>
<dbReference type="PANTHER" id="PTHR30027">
    <property type="entry name" value="RIBOSOMAL RNA SMALL SUBUNIT METHYLTRANSFERASE E"/>
    <property type="match status" value="1"/>
</dbReference>
<evidence type="ECO:0000256" key="12">
    <source>
        <dbReference type="PIRNR" id="PIRNR015601"/>
    </source>
</evidence>
<dbReference type="KEGG" id="fro:AALO17_12040"/>
<keyword evidence="9 12" id="KW-0949">S-adenosyl-L-methionine</keyword>
<dbReference type="InterPro" id="IPR015947">
    <property type="entry name" value="PUA-like_sf"/>
</dbReference>
<gene>
    <name evidence="14" type="ORF">AALO17_12040</name>
</gene>
<evidence type="ECO:0000256" key="8">
    <source>
        <dbReference type="ARBA" id="ARBA00022679"/>
    </source>
</evidence>
<dbReference type="NCBIfam" id="TIGR00046">
    <property type="entry name" value="RsmE family RNA methyltransferase"/>
    <property type="match status" value="1"/>
</dbReference>
<dbReference type="InterPro" id="IPR029028">
    <property type="entry name" value="Alpha/beta_knot_MTases"/>
</dbReference>
<dbReference type="Pfam" id="PF04452">
    <property type="entry name" value="Methyltrans_RNA"/>
    <property type="match status" value="1"/>
</dbReference>
<evidence type="ECO:0000256" key="7">
    <source>
        <dbReference type="ARBA" id="ARBA00022603"/>
    </source>
</evidence>
<evidence type="ECO:0000256" key="10">
    <source>
        <dbReference type="ARBA" id="ARBA00025699"/>
    </source>
</evidence>
<accession>A0A140DUL1</accession>
<dbReference type="Gene3D" id="3.40.1280.10">
    <property type="match status" value="1"/>
</dbReference>
<dbReference type="InterPro" id="IPR006700">
    <property type="entry name" value="RsmE"/>
</dbReference>
<comment type="catalytic activity">
    <reaction evidence="11 12">
        <text>uridine(1498) in 16S rRNA + S-adenosyl-L-methionine = N(3)-methyluridine(1498) in 16S rRNA + S-adenosyl-L-homocysteine + H(+)</text>
        <dbReference type="Rhea" id="RHEA:42920"/>
        <dbReference type="Rhea" id="RHEA-COMP:10283"/>
        <dbReference type="Rhea" id="RHEA-COMP:10284"/>
        <dbReference type="ChEBI" id="CHEBI:15378"/>
        <dbReference type="ChEBI" id="CHEBI:57856"/>
        <dbReference type="ChEBI" id="CHEBI:59789"/>
        <dbReference type="ChEBI" id="CHEBI:65315"/>
        <dbReference type="ChEBI" id="CHEBI:74502"/>
        <dbReference type="EC" id="2.1.1.193"/>
    </reaction>
</comment>
<evidence type="ECO:0000313" key="15">
    <source>
        <dbReference type="Proteomes" id="UP000069771"/>
    </source>
</evidence>
<dbReference type="AlphaFoldDB" id="A0A140DUL1"/>
<dbReference type="SUPFAM" id="SSF75217">
    <property type="entry name" value="alpha/beta knot"/>
    <property type="match status" value="1"/>
</dbReference>
<comment type="subcellular location">
    <subcellularLocation>
        <location evidence="1 12">Cytoplasm</location>
    </subcellularLocation>
</comment>
<dbReference type="PATRIC" id="fig|1702221.3.peg.1161"/>
<comment type="similarity">
    <text evidence="2 12">Belongs to the RNA methyltransferase RsmE family.</text>
</comment>
<dbReference type="GO" id="GO:0070475">
    <property type="term" value="P:rRNA base methylation"/>
    <property type="evidence" value="ECO:0007669"/>
    <property type="project" value="TreeGrafter"/>
</dbReference>
<dbReference type="GO" id="GO:0070042">
    <property type="term" value="F:rRNA (uridine-N3-)-methyltransferase activity"/>
    <property type="evidence" value="ECO:0007669"/>
    <property type="project" value="TreeGrafter"/>
</dbReference>
<dbReference type="EMBL" id="CP011391">
    <property type="protein sequence ID" value="AMK54338.1"/>
    <property type="molecule type" value="Genomic_DNA"/>
</dbReference>
<sequence>MKQVFASGPCALESRIMLDEKQAHHLFDVLRTGPRETVRVVCDGEVWLGHVEEKPFVWLFGKEETQKQGPEITLCTALIKSDKFEWMLQKAAELGVTRIVPFVSRYSVIQLDDKRALRKMERWNQILVNACRQCNRHDLVELAPVSRLEDLAAYKSQLNLVAYEKEQSRHLAHYLQQDPASVTCCIGPEGGFSQQEAGWLMEAGFAPCTLGNRILRAETAALYVLACCEYQTHVSEKPETCLSDSESPAEKQEGC</sequence>
<evidence type="ECO:0000256" key="1">
    <source>
        <dbReference type="ARBA" id="ARBA00004496"/>
    </source>
</evidence>
<evidence type="ECO:0000256" key="5">
    <source>
        <dbReference type="ARBA" id="ARBA00022490"/>
    </source>
</evidence>
<dbReference type="OrthoDB" id="9815641at2"/>
<evidence type="ECO:0000256" key="2">
    <source>
        <dbReference type="ARBA" id="ARBA00005528"/>
    </source>
</evidence>
<evidence type="ECO:0000259" key="13">
    <source>
        <dbReference type="Pfam" id="PF04452"/>
    </source>
</evidence>
<evidence type="ECO:0000256" key="3">
    <source>
        <dbReference type="ARBA" id="ARBA00012328"/>
    </source>
</evidence>
<keyword evidence="8 12" id="KW-0808">Transferase</keyword>
<dbReference type="Proteomes" id="UP000069771">
    <property type="component" value="Chromosome"/>
</dbReference>
<dbReference type="CDD" id="cd18084">
    <property type="entry name" value="RsmE-like"/>
    <property type="match status" value="1"/>
</dbReference>
<evidence type="ECO:0000256" key="11">
    <source>
        <dbReference type="ARBA" id="ARBA00047944"/>
    </source>
</evidence>